<organism evidence="6 7">
    <name type="scientific">Corallococcus coralloides</name>
    <name type="common">Myxococcus coralloides</name>
    <dbReference type="NCBI Taxonomy" id="184914"/>
    <lineage>
        <taxon>Bacteria</taxon>
        <taxon>Pseudomonadati</taxon>
        <taxon>Myxococcota</taxon>
        <taxon>Myxococcia</taxon>
        <taxon>Myxococcales</taxon>
        <taxon>Cystobacterineae</taxon>
        <taxon>Myxococcaceae</taxon>
        <taxon>Corallococcus</taxon>
    </lineage>
</organism>
<accession>A0A410RUJ3</accession>
<dbReference type="InterPro" id="IPR005119">
    <property type="entry name" value="LysR_subst-bd"/>
</dbReference>
<dbReference type="FunFam" id="1.10.10.10:FF:000001">
    <property type="entry name" value="LysR family transcriptional regulator"/>
    <property type="match status" value="1"/>
</dbReference>
<name>A0A410RUJ3_CORCK</name>
<gene>
    <name evidence="6" type="primary">yafC4</name>
    <name evidence="6" type="ORF">EJ065_3931</name>
</gene>
<dbReference type="Proteomes" id="UP000288758">
    <property type="component" value="Chromosome"/>
</dbReference>
<dbReference type="InterPro" id="IPR000847">
    <property type="entry name" value="LysR_HTH_N"/>
</dbReference>
<evidence type="ECO:0000256" key="3">
    <source>
        <dbReference type="ARBA" id="ARBA00023125"/>
    </source>
</evidence>
<dbReference type="InterPro" id="IPR036388">
    <property type="entry name" value="WH-like_DNA-bd_sf"/>
</dbReference>
<evidence type="ECO:0000256" key="1">
    <source>
        <dbReference type="ARBA" id="ARBA00009437"/>
    </source>
</evidence>
<evidence type="ECO:0000313" key="6">
    <source>
        <dbReference type="EMBL" id="QAT85491.1"/>
    </source>
</evidence>
<dbReference type="Pfam" id="PF03466">
    <property type="entry name" value="LysR_substrate"/>
    <property type="match status" value="1"/>
</dbReference>
<keyword evidence="3" id="KW-0238">DNA-binding</keyword>
<dbReference type="AlphaFoldDB" id="A0A410RUJ3"/>
<dbReference type="SUPFAM" id="SSF53850">
    <property type="entry name" value="Periplasmic binding protein-like II"/>
    <property type="match status" value="1"/>
</dbReference>
<sequence length="301" mass="32906">MDLFTGVLPFLHVAEERSFRKAAERLGVTVAAVSKAVRRLEEELGARLLERTSRQVALTSEGAAFLERAREAVAQIRAARETVAQAHRAPKGPVTVSLPFILGPVLLPRLARLQARHPQLTLHVRMSDRLSKLVEEQVDVAIRVGGMEDSSLVSRRLFSTRWMTLASPAYLARHGTPEHPSLLERHACLKFVDPRGLTREWHFRDSPGGNKAGAVRTRAAIDVDHGPALLDLAAAGAGLCQVLDFMSDARLREGALVEVLAEYAADGPPVHALCLPGRQSVPRVRALLQHLVEELRTVTAG</sequence>
<dbReference type="Gene3D" id="1.10.10.10">
    <property type="entry name" value="Winged helix-like DNA-binding domain superfamily/Winged helix DNA-binding domain"/>
    <property type="match status" value="1"/>
</dbReference>
<dbReference type="GO" id="GO:0003700">
    <property type="term" value="F:DNA-binding transcription factor activity"/>
    <property type="evidence" value="ECO:0007669"/>
    <property type="project" value="InterPro"/>
</dbReference>
<dbReference type="PROSITE" id="PS50931">
    <property type="entry name" value="HTH_LYSR"/>
    <property type="match status" value="1"/>
</dbReference>
<comment type="similarity">
    <text evidence="1">Belongs to the LysR transcriptional regulatory family.</text>
</comment>
<dbReference type="InterPro" id="IPR036390">
    <property type="entry name" value="WH_DNA-bd_sf"/>
</dbReference>
<dbReference type="Gene3D" id="3.40.190.290">
    <property type="match status" value="1"/>
</dbReference>
<proteinExistence type="inferred from homology"/>
<dbReference type="InterPro" id="IPR058163">
    <property type="entry name" value="LysR-type_TF_proteobact-type"/>
</dbReference>
<dbReference type="Pfam" id="PF00126">
    <property type="entry name" value="HTH_1"/>
    <property type="match status" value="1"/>
</dbReference>
<reference evidence="6 7" key="1">
    <citation type="submission" date="2018-12" db="EMBL/GenBank/DDBJ databases">
        <title>Complete Genome Sequence of the Corallopyronin A producing Myxobacterium Corallococcus coralloides B035.</title>
        <authorList>
            <person name="Bouhired S.M."/>
            <person name="Rupp O."/>
            <person name="Blom J."/>
            <person name="Schaeberle T.F."/>
            <person name="Kehraus S."/>
            <person name="Schiefer A."/>
            <person name="Pfarr K."/>
            <person name="Goesmann A."/>
            <person name="Hoerauf A."/>
            <person name="Koenig G.M."/>
        </authorList>
    </citation>
    <scope>NUCLEOTIDE SEQUENCE [LARGE SCALE GENOMIC DNA]</scope>
    <source>
        <strain evidence="6 7">B035</strain>
    </source>
</reference>
<dbReference type="EMBL" id="CP034669">
    <property type="protein sequence ID" value="QAT85491.1"/>
    <property type="molecule type" value="Genomic_DNA"/>
</dbReference>
<dbReference type="SUPFAM" id="SSF46785">
    <property type="entry name" value="Winged helix' DNA-binding domain"/>
    <property type="match status" value="1"/>
</dbReference>
<keyword evidence="4" id="KW-0804">Transcription</keyword>
<evidence type="ECO:0000313" key="7">
    <source>
        <dbReference type="Proteomes" id="UP000288758"/>
    </source>
</evidence>
<dbReference type="PRINTS" id="PR00039">
    <property type="entry name" value="HTHLYSR"/>
</dbReference>
<evidence type="ECO:0000256" key="2">
    <source>
        <dbReference type="ARBA" id="ARBA00023015"/>
    </source>
</evidence>
<dbReference type="RefSeq" id="WP_128797253.1">
    <property type="nucleotide sequence ID" value="NZ_CP034669.1"/>
</dbReference>
<feature type="domain" description="HTH lysR-type" evidence="5">
    <location>
        <begin position="10"/>
        <end position="59"/>
    </location>
</feature>
<keyword evidence="2" id="KW-0805">Transcription regulation</keyword>
<protein>
    <submittedName>
        <fullName evidence="6">LysR family transcriptional regulator</fullName>
    </submittedName>
</protein>
<dbReference type="PANTHER" id="PTHR30537:SF5">
    <property type="entry name" value="HTH-TYPE TRANSCRIPTIONAL ACTIVATOR TTDR-RELATED"/>
    <property type="match status" value="1"/>
</dbReference>
<dbReference type="CDD" id="cd08422">
    <property type="entry name" value="PBP2_CrgA_like"/>
    <property type="match status" value="1"/>
</dbReference>
<dbReference type="PANTHER" id="PTHR30537">
    <property type="entry name" value="HTH-TYPE TRANSCRIPTIONAL REGULATOR"/>
    <property type="match status" value="1"/>
</dbReference>
<dbReference type="GO" id="GO:0003677">
    <property type="term" value="F:DNA binding"/>
    <property type="evidence" value="ECO:0007669"/>
    <property type="project" value="UniProtKB-KW"/>
</dbReference>
<evidence type="ECO:0000259" key="5">
    <source>
        <dbReference type="PROSITE" id="PS50931"/>
    </source>
</evidence>
<evidence type="ECO:0000256" key="4">
    <source>
        <dbReference type="ARBA" id="ARBA00023163"/>
    </source>
</evidence>